<dbReference type="EMBL" id="CAADFZ010000072">
    <property type="protein sequence ID" value="VFK65885.1"/>
    <property type="molecule type" value="Genomic_DNA"/>
</dbReference>
<evidence type="ECO:0000256" key="1">
    <source>
        <dbReference type="SAM" id="MobiDB-lite"/>
    </source>
</evidence>
<dbReference type="AlphaFoldDB" id="A0A451AUR8"/>
<accession>A0A451AUR8</accession>
<dbReference type="EMBL" id="CAADGD010000017">
    <property type="protein sequence ID" value="VFK69637.1"/>
    <property type="molecule type" value="Genomic_DNA"/>
</dbReference>
<sequence>MKNNVVVDKAEGRIHRKAKQNGGCVSLIHPTNYETTDPIRGRRVDARSDPPYELQPYSDGRPSEFCRVDK</sequence>
<evidence type="ECO:0000313" key="2">
    <source>
        <dbReference type="EMBL" id="VFK65885.1"/>
    </source>
</evidence>
<reference evidence="3" key="1">
    <citation type="submission" date="2019-02" db="EMBL/GenBank/DDBJ databases">
        <authorList>
            <person name="Gruber-Vodicka R. H."/>
            <person name="Seah K. B. B."/>
        </authorList>
    </citation>
    <scope>NUCLEOTIDE SEQUENCE</scope>
    <source>
        <strain evidence="3">BECK_BY19</strain>
        <strain evidence="2">BECK_BY8</strain>
    </source>
</reference>
<proteinExistence type="predicted"/>
<feature type="region of interest" description="Disordered" evidence="1">
    <location>
        <begin position="21"/>
        <end position="70"/>
    </location>
</feature>
<feature type="compositionally biased region" description="Basic and acidic residues" evidence="1">
    <location>
        <begin position="37"/>
        <end position="50"/>
    </location>
</feature>
<organism evidence="3">
    <name type="scientific">Candidatus Kentrum sp. UNK</name>
    <dbReference type="NCBI Taxonomy" id="2126344"/>
    <lineage>
        <taxon>Bacteria</taxon>
        <taxon>Pseudomonadati</taxon>
        <taxon>Pseudomonadota</taxon>
        <taxon>Gammaproteobacteria</taxon>
        <taxon>Candidatus Kentrum</taxon>
    </lineage>
</organism>
<name>A0A451AUR8_9GAMM</name>
<feature type="compositionally biased region" description="Basic and acidic residues" evidence="1">
    <location>
        <begin position="61"/>
        <end position="70"/>
    </location>
</feature>
<evidence type="ECO:0000313" key="3">
    <source>
        <dbReference type="EMBL" id="VFK69637.1"/>
    </source>
</evidence>
<gene>
    <name evidence="2" type="ORF">BECKUNK1418G_GA0071005_107213</name>
    <name evidence="3" type="ORF">BECKUNK1418H_GA0071006_101713</name>
</gene>
<protein>
    <submittedName>
        <fullName evidence="3">Uncharacterized protein</fullName>
    </submittedName>
</protein>